<sequence length="60" mass="6892">MGRAMMDVVFLPHAHFGYSEPLAHHHDFRTPLDRPAHVHVQRNPRTTDAPTHRLLASLMT</sequence>
<accession>A0A8H5GWP2</accession>
<organism evidence="2 3">
    <name type="scientific">Tricholomella constricta</name>
    <dbReference type="NCBI Taxonomy" id="117010"/>
    <lineage>
        <taxon>Eukaryota</taxon>
        <taxon>Fungi</taxon>
        <taxon>Dikarya</taxon>
        <taxon>Basidiomycota</taxon>
        <taxon>Agaricomycotina</taxon>
        <taxon>Agaricomycetes</taxon>
        <taxon>Agaricomycetidae</taxon>
        <taxon>Agaricales</taxon>
        <taxon>Tricholomatineae</taxon>
        <taxon>Lyophyllaceae</taxon>
        <taxon>Tricholomella</taxon>
    </lineage>
</organism>
<protein>
    <submittedName>
        <fullName evidence="2">Uncharacterized protein</fullName>
    </submittedName>
</protein>
<reference evidence="2 3" key="1">
    <citation type="journal article" date="2020" name="ISME J.">
        <title>Uncovering the hidden diversity of litter-decomposition mechanisms in mushroom-forming fungi.</title>
        <authorList>
            <person name="Floudas D."/>
            <person name="Bentzer J."/>
            <person name="Ahren D."/>
            <person name="Johansson T."/>
            <person name="Persson P."/>
            <person name="Tunlid A."/>
        </authorList>
    </citation>
    <scope>NUCLEOTIDE SEQUENCE [LARGE SCALE GENOMIC DNA]</scope>
    <source>
        <strain evidence="2 3">CBS 661.87</strain>
    </source>
</reference>
<evidence type="ECO:0000256" key="1">
    <source>
        <dbReference type="SAM" id="MobiDB-lite"/>
    </source>
</evidence>
<dbReference type="AlphaFoldDB" id="A0A8H5GWP2"/>
<feature type="region of interest" description="Disordered" evidence="1">
    <location>
        <begin position="41"/>
        <end position="60"/>
    </location>
</feature>
<keyword evidence="3" id="KW-1185">Reference proteome</keyword>
<evidence type="ECO:0000313" key="3">
    <source>
        <dbReference type="Proteomes" id="UP000565441"/>
    </source>
</evidence>
<proteinExistence type="predicted"/>
<gene>
    <name evidence="2" type="ORF">D9615_009835</name>
</gene>
<dbReference type="EMBL" id="JAACJP010000042">
    <property type="protein sequence ID" value="KAF5372676.1"/>
    <property type="molecule type" value="Genomic_DNA"/>
</dbReference>
<comment type="caution">
    <text evidence="2">The sequence shown here is derived from an EMBL/GenBank/DDBJ whole genome shotgun (WGS) entry which is preliminary data.</text>
</comment>
<name>A0A8H5GWP2_9AGAR</name>
<dbReference type="Proteomes" id="UP000565441">
    <property type="component" value="Unassembled WGS sequence"/>
</dbReference>
<evidence type="ECO:0000313" key="2">
    <source>
        <dbReference type="EMBL" id="KAF5372676.1"/>
    </source>
</evidence>